<dbReference type="PANTHER" id="PTHR43133:SF63">
    <property type="entry name" value="RNA POLYMERASE SIGMA FACTOR FECI-RELATED"/>
    <property type="match status" value="1"/>
</dbReference>
<dbReference type="PANTHER" id="PTHR43133">
    <property type="entry name" value="RNA POLYMERASE ECF-TYPE SIGMA FACTO"/>
    <property type="match status" value="1"/>
</dbReference>
<feature type="domain" description="RNA polymerase sigma-70 region 2" evidence="4">
    <location>
        <begin position="15"/>
        <end position="80"/>
    </location>
</feature>
<accession>A0A656JZ41</accession>
<dbReference type="Pfam" id="PF04542">
    <property type="entry name" value="Sigma70_r2"/>
    <property type="match status" value="1"/>
</dbReference>
<proteinExistence type="predicted"/>
<dbReference type="AlphaFoldDB" id="A0A656JZ41"/>
<comment type="caution">
    <text evidence="5">The sequence shown here is derived from an EMBL/GenBank/DDBJ whole genome shotgun (WGS) entry which is preliminary data.</text>
</comment>
<dbReference type="InterPro" id="IPR013325">
    <property type="entry name" value="RNA_pol_sigma_r2"/>
</dbReference>
<dbReference type="GO" id="GO:0006352">
    <property type="term" value="P:DNA-templated transcription initiation"/>
    <property type="evidence" value="ECO:0007669"/>
    <property type="project" value="InterPro"/>
</dbReference>
<evidence type="ECO:0000313" key="6">
    <source>
        <dbReference type="Proteomes" id="UP000018849"/>
    </source>
</evidence>
<dbReference type="GO" id="GO:0016987">
    <property type="term" value="F:sigma factor activity"/>
    <property type="evidence" value="ECO:0007669"/>
    <property type="project" value="UniProtKB-KW"/>
</dbReference>
<evidence type="ECO:0000256" key="2">
    <source>
        <dbReference type="ARBA" id="ARBA00023082"/>
    </source>
</evidence>
<keyword evidence="1" id="KW-0805">Transcription regulation</keyword>
<sequence>MSSVDRLHQQTVHTLYADHHRWLCGWLRKRLDCVDHASDMAQDTFMRVLTQRKAPELREPRAYLSTIARSLMIDMFRRRTVEQPLMGQFSVSGNKTLRLQPKTLQGPND</sequence>
<dbReference type="Gene3D" id="1.10.1740.10">
    <property type="match status" value="1"/>
</dbReference>
<dbReference type="SUPFAM" id="SSF88946">
    <property type="entry name" value="Sigma2 domain of RNA polymerase sigma factors"/>
    <property type="match status" value="1"/>
</dbReference>
<gene>
    <name evidence="5" type="ORF">A245_14195</name>
</gene>
<evidence type="ECO:0000256" key="3">
    <source>
        <dbReference type="ARBA" id="ARBA00023163"/>
    </source>
</evidence>
<protein>
    <submittedName>
        <fullName evidence="5">ECF subfamily RNA polymerase sigma-24 factor</fullName>
    </submittedName>
</protein>
<reference evidence="5 6" key="1">
    <citation type="journal article" date="2013" name="PLoS Pathog.">
        <title>Genomic analysis of the Kiwifruit pathogen Pseudomonas syringae pv. actinidiae provides insight into the origins of an emergent plant disease.</title>
        <authorList>
            <person name="McCann H.C."/>
            <person name="Rikkerink E.H."/>
            <person name="Bertels F."/>
            <person name="Fiers M."/>
            <person name="Lu A."/>
            <person name="Rees-George J."/>
            <person name="Andersen M.T."/>
            <person name="Gleave A.P."/>
            <person name="Haubold B."/>
            <person name="Wohlers M.W."/>
            <person name="Guttman D.S."/>
            <person name="Wang P.W."/>
            <person name="Straub C."/>
            <person name="Vanneste J.L."/>
            <person name="Rainey P.B."/>
            <person name="Templeton M.D."/>
        </authorList>
    </citation>
    <scope>NUCLEOTIDE SEQUENCE [LARGE SCALE GENOMIC DNA]</scope>
    <source>
        <strain evidence="5 6">ICMP 19096</strain>
    </source>
</reference>
<dbReference type="InterPro" id="IPR007627">
    <property type="entry name" value="RNA_pol_sigma70_r2"/>
</dbReference>
<evidence type="ECO:0000313" key="5">
    <source>
        <dbReference type="EMBL" id="EPN61779.1"/>
    </source>
</evidence>
<keyword evidence="3" id="KW-0804">Transcription</keyword>
<keyword evidence="2" id="KW-0731">Sigma factor</keyword>
<dbReference type="Proteomes" id="UP000018849">
    <property type="component" value="Unassembled WGS sequence"/>
</dbReference>
<organism evidence="5 6">
    <name type="scientific">Pseudomonas syringae pv. actinidiae ICMP 19096</name>
    <dbReference type="NCBI Taxonomy" id="1194405"/>
    <lineage>
        <taxon>Bacteria</taxon>
        <taxon>Pseudomonadati</taxon>
        <taxon>Pseudomonadota</taxon>
        <taxon>Gammaproteobacteria</taxon>
        <taxon>Pseudomonadales</taxon>
        <taxon>Pseudomonadaceae</taxon>
        <taxon>Pseudomonas</taxon>
        <taxon>Pseudomonas syringae</taxon>
    </lineage>
</organism>
<evidence type="ECO:0000256" key="1">
    <source>
        <dbReference type="ARBA" id="ARBA00023015"/>
    </source>
</evidence>
<dbReference type="InterPro" id="IPR039425">
    <property type="entry name" value="RNA_pol_sigma-70-like"/>
</dbReference>
<name>A0A656JZ41_PSESF</name>
<evidence type="ECO:0000259" key="4">
    <source>
        <dbReference type="Pfam" id="PF04542"/>
    </source>
</evidence>
<dbReference type="EMBL" id="AOKF01001195">
    <property type="protein sequence ID" value="EPN61779.1"/>
    <property type="molecule type" value="Genomic_DNA"/>
</dbReference>